<evidence type="ECO:0000313" key="8">
    <source>
        <dbReference type="EMBL" id="AGZ41717.1"/>
    </source>
</evidence>
<dbReference type="GO" id="GO:0005886">
    <property type="term" value="C:plasma membrane"/>
    <property type="evidence" value="ECO:0007669"/>
    <property type="project" value="UniProtKB-SubCell"/>
</dbReference>
<keyword evidence="2" id="KW-1003">Cell membrane</keyword>
<dbReference type="InterPro" id="IPR051791">
    <property type="entry name" value="Pra-immunoreactive"/>
</dbReference>
<evidence type="ECO:0000256" key="2">
    <source>
        <dbReference type="ARBA" id="ARBA00022475"/>
    </source>
</evidence>
<keyword evidence="3 6" id="KW-0812">Transmembrane</keyword>
<keyword evidence="9" id="KW-1185">Reference proteome</keyword>
<proteinExistence type="predicted"/>
<feature type="transmembrane region" description="Helical" evidence="6">
    <location>
        <begin position="63"/>
        <end position="83"/>
    </location>
</feature>
<keyword evidence="4 6" id="KW-1133">Transmembrane helix</keyword>
<dbReference type="eggNOG" id="COG1714">
    <property type="taxonomic scope" value="Bacteria"/>
</dbReference>
<dbReference type="HOGENOM" id="CLU_053152_1_1_11"/>
<evidence type="ECO:0000256" key="1">
    <source>
        <dbReference type="ARBA" id="ARBA00004651"/>
    </source>
</evidence>
<evidence type="ECO:0000256" key="6">
    <source>
        <dbReference type="SAM" id="Phobius"/>
    </source>
</evidence>
<keyword evidence="5 6" id="KW-0472">Membrane</keyword>
<dbReference type="RefSeq" id="WP_023361909.1">
    <property type="nucleotide sequence ID" value="NC_022657.1"/>
</dbReference>
<dbReference type="EMBL" id="CP006272">
    <property type="protein sequence ID" value="AGZ41717.1"/>
    <property type="molecule type" value="Genomic_DNA"/>
</dbReference>
<dbReference type="Proteomes" id="UP000017746">
    <property type="component" value="Chromosome"/>
</dbReference>
<organism evidence="8 9">
    <name type="scientific">Actinoplanes friuliensis DSM 7358</name>
    <dbReference type="NCBI Taxonomy" id="1246995"/>
    <lineage>
        <taxon>Bacteria</taxon>
        <taxon>Bacillati</taxon>
        <taxon>Actinomycetota</taxon>
        <taxon>Actinomycetes</taxon>
        <taxon>Micromonosporales</taxon>
        <taxon>Micromonosporaceae</taxon>
        <taxon>Actinoplanes</taxon>
    </lineage>
</organism>
<dbReference type="PANTHER" id="PTHR36115">
    <property type="entry name" value="PROLINE-RICH ANTIGEN HOMOLOG-RELATED"/>
    <property type="match status" value="1"/>
</dbReference>
<reference evidence="8 9" key="1">
    <citation type="journal article" date="2014" name="J. Biotechnol.">
        <title>Complete genome sequence of the actinobacterium Actinoplanes friuliensis HAG 010964, producer of the lipopeptide antibiotic friulimycin.</title>
        <authorList>
            <person name="Ruckert C."/>
            <person name="Szczepanowski R."/>
            <person name="Albersmeier A."/>
            <person name="Goesmann A."/>
            <person name="Fischer N."/>
            <person name="Steinkamper A."/>
            <person name="Puhler A."/>
            <person name="Biener R."/>
            <person name="Schwartz D."/>
            <person name="Kalinowski J."/>
        </authorList>
    </citation>
    <scope>NUCLEOTIDE SEQUENCE [LARGE SCALE GENOMIC DNA]</scope>
    <source>
        <strain evidence="8 9">DSM 7358</strain>
    </source>
</reference>
<feature type="transmembrane region" description="Helical" evidence="6">
    <location>
        <begin position="30"/>
        <end position="51"/>
    </location>
</feature>
<name>U5VY58_9ACTN</name>
<feature type="domain" description="RDD" evidence="7">
    <location>
        <begin position="23"/>
        <end position="151"/>
    </location>
</feature>
<evidence type="ECO:0000256" key="5">
    <source>
        <dbReference type="ARBA" id="ARBA00023136"/>
    </source>
</evidence>
<dbReference type="STRING" id="1246995.AFR_17195"/>
<evidence type="ECO:0000256" key="3">
    <source>
        <dbReference type="ARBA" id="ARBA00022692"/>
    </source>
</evidence>
<dbReference type="InterPro" id="IPR010432">
    <property type="entry name" value="RDD"/>
</dbReference>
<sequence length="157" mass="17191">MTYDHPQGAAYSGQGQAAPAVNYASWVQRVGGYLIDMLCVAPFSILAVTLGRDTDEATGLPTFNALYFVFVLLALVVSGYNRWFQAGKTGQSWGRKALGIRLVSEQTGQPIGAGMAFVRDLAHFIDSIICYIGWLFPLWDAKKQTIADKLIKTVVVR</sequence>
<evidence type="ECO:0000259" key="7">
    <source>
        <dbReference type="Pfam" id="PF06271"/>
    </source>
</evidence>
<dbReference type="AlphaFoldDB" id="U5VY58"/>
<evidence type="ECO:0000256" key="4">
    <source>
        <dbReference type="ARBA" id="ARBA00022989"/>
    </source>
</evidence>
<accession>U5VY58</accession>
<evidence type="ECO:0000313" key="9">
    <source>
        <dbReference type="Proteomes" id="UP000017746"/>
    </source>
</evidence>
<dbReference type="PATRIC" id="fig|1246995.3.peg.3487"/>
<gene>
    <name evidence="8" type="ORF">AFR_17195</name>
</gene>
<dbReference type="KEGG" id="afs:AFR_17195"/>
<protein>
    <recommendedName>
        <fullName evidence="7">RDD domain-containing protein</fullName>
    </recommendedName>
</protein>
<dbReference type="Pfam" id="PF06271">
    <property type="entry name" value="RDD"/>
    <property type="match status" value="1"/>
</dbReference>
<comment type="subcellular location">
    <subcellularLocation>
        <location evidence="1">Cell membrane</location>
        <topology evidence="1">Multi-pass membrane protein</topology>
    </subcellularLocation>
</comment>
<dbReference type="PANTHER" id="PTHR36115:SF6">
    <property type="entry name" value="PROLINE-RICH ANTIGEN HOMOLOG"/>
    <property type="match status" value="1"/>
</dbReference>